<comment type="catalytic activity">
    <reaction evidence="1">
        <text>ATP + protein L-histidine = ADP + protein N-phospho-L-histidine.</text>
        <dbReference type="EC" id="2.7.13.3"/>
    </reaction>
</comment>
<name>A0A3B0RKB6_9ZZZZ</name>
<feature type="domain" description="Histidine kinase" evidence="10">
    <location>
        <begin position="334"/>
        <end position="549"/>
    </location>
</feature>
<evidence type="ECO:0000259" key="10">
    <source>
        <dbReference type="PROSITE" id="PS50109"/>
    </source>
</evidence>
<protein>
    <recommendedName>
        <fullName evidence="2">histidine kinase</fullName>
        <ecNumber evidence="2">2.7.13.3</ecNumber>
    </recommendedName>
</protein>
<dbReference type="Pfam" id="PF08448">
    <property type="entry name" value="PAS_4"/>
    <property type="match status" value="1"/>
</dbReference>
<dbReference type="Gene3D" id="3.30.565.10">
    <property type="entry name" value="Histidine kinase-like ATPase, C-terminal domain"/>
    <property type="match status" value="1"/>
</dbReference>
<evidence type="ECO:0000256" key="5">
    <source>
        <dbReference type="ARBA" id="ARBA00022741"/>
    </source>
</evidence>
<dbReference type="SMART" id="SM00091">
    <property type="entry name" value="PAS"/>
    <property type="match status" value="2"/>
</dbReference>
<dbReference type="SMART" id="SM00387">
    <property type="entry name" value="HATPase_c"/>
    <property type="match status" value="1"/>
</dbReference>
<dbReference type="EMBL" id="UOEA01000052">
    <property type="protein sequence ID" value="VAV83865.1"/>
    <property type="molecule type" value="Genomic_DNA"/>
</dbReference>
<dbReference type="NCBIfam" id="TIGR00229">
    <property type="entry name" value="sensory_box"/>
    <property type="match status" value="2"/>
</dbReference>
<keyword evidence="9" id="KW-0812">Transmembrane</keyword>
<dbReference type="InterPro" id="IPR036890">
    <property type="entry name" value="HATPase_C_sf"/>
</dbReference>
<dbReference type="InterPro" id="IPR001610">
    <property type="entry name" value="PAC"/>
</dbReference>
<keyword evidence="8" id="KW-0902">Two-component regulatory system</keyword>
<dbReference type="Gene3D" id="6.10.340.10">
    <property type="match status" value="1"/>
</dbReference>
<dbReference type="CDD" id="cd06225">
    <property type="entry name" value="HAMP"/>
    <property type="match status" value="1"/>
</dbReference>
<keyword evidence="5" id="KW-0547">Nucleotide-binding</keyword>
<keyword evidence="9" id="KW-0472">Membrane</keyword>
<dbReference type="InterPro" id="IPR004358">
    <property type="entry name" value="Sig_transdc_His_kin-like_C"/>
</dbReference>
<dbReference type="SUPFAM" id="SSF47384">
    <property type="entry name" value="Homodimeric domain of signal transducing histidine kinase"/>
    <property type="match status" value="1"/>
</dbReference>
<keyword evidence="4" id="KW-0808">Transferase</keyword>
<dbReference type="Pfam" id="PF00512">
    <property type="entry name" value="HisKA"/>
    <property type="match status" value="1"/>
</dbReference>
<dbReference type="PROSITE" id="PS50109">
    <property type="entry name" value="HIS_KIN"/>
    <property type="match status" value="1"/>
</dbReference>
<dbReference type="PROSITE" id="PS50885">
    <property type="entry name" value="HAMP"/>
    <property type="match status" value="1"/>
</dbReference>
<dbReference type="Pfam" id="PF13426">
    <property type="entry name" value="PAS_9"/>
    <property type="match status" value="1"/>
</dbReference>
<evidence type="ECO:0000256" key="7">
    <source>
        <dbReference type="ARBA" id="ARBA00022840"/>
    </source>
</evidence>
<dbReference type="Pfam" id="PF02518">
    <property type="entry name" value="HATPase_c"/>
    <property type="match status" value="1"/>
</dbReference>
<evidence type="ECO:0000256" key="6">
    <source>
        <dbReference type="ARBA" id="ARBA00022777"/>
    </source>
</evidence>
<dbReference type="InterPro" id="IPR003660">
    <property type="entry name" value="HAMP_dom"/>
</dbReference>
<organism evidence="14">
    <name type="scientific">hydrothermal vent metagenome</name>
    <dbReference type="NCBI Taxonomy" id="652676"/>
    <lineage>
        <taxon>unclassified sequences</taxon>
        <taxon>metagenomes</taxon>
        <taxon>ecological metagenomes</taxon>
    </lineage>
</organism>
<dbReference type="SUPFAM" id="SSF55874">
    <property type="entry name" value="ATPase domain of HSP90 chaperone/DNA topoisomerase II/histidine kinase"/>
    <property type="match status" value="1"/>
</dbReference>
<dbReference type="InterPro" id="IPR003661">
    <property type="entry name" value="HisK_dim/P_dom"/>
</dbReference>
<keyword evidence="6" id="KW-0418">Kinase</keyword>
<sequence length="567" mass="61290">MNRSILIFVPAIVSTVILIIFVVVISLRARKRKAGLKSLIRAVDQIGRGEDGARIESVPCDELGELARAISDGAGAIKERFLKGRYLNRVVDAMDASLIVVAPDGLIKTVNQATISLLGYSEDELIGQPFRVLTGKRIKGEVESSDDIRYLSKEGRSIPVHFSSSELAATGGEALGMVCVARDISEHNAIQEALKASEGKLNAILQAIGDFIIMIDKDMRILWANDAVTSAFGFDIIGMNCYAALFSREDACMNGDCPVKGAFEDQLSHSAEIDVEVFGEAKSFECSANVAMRDADGAPLAVIEVCKDITEYKRTEQALIQNAKLASLGELGAGIAHELNSPLAGILSLSELMLGRMESTDPNYVFVEKIKDATVRSKNIIMDLMSYSRPGAEKWRPISVNEALCSVLSLFVSELKTFRVKIEEDYATDLPEVMGNKGQLMEVFLNIIKNAKDVFVGNGNIKIKTSCLKVDGGEFVQVEISDDGPGIPEDVIGKIFDPFYTTKEKGGGMNIGLGLSISKGIVEAHDGTVKVDSTPGVGTRFRLLFPAVAERDYGDKVVEVEDAESCG</sequence>
<keyword evidence="7" id="KW-0067">ATP-binding</keyword>
<evidence type="ECO:0000259" key="11">
    <source>
        <dbReference type="PROSITE" id="PS50112"/>
    </source>
</evidence>
<evidence type="ECO:0000256" key="2">
    <source>
        <dbReference type="ARBA" id="ARBA00012438"/>
    </source>
</evidence>
<evidence type="ECO:0000256" key="1">
    <source>
        <dbReference type="ARBA" id="ARBA00000085"/>
    </source>
</evidence>
<gene>
    <name evidence="14" type="ORF">MNBD_DELTA01-1565</name>
</gene>
<dbReference type="PANTHER" id="PTHR43065">
    <property type="entry name" value="SENSOR HISTIDINE KINASE"/>
    <property type="match status" value="1"/>
</dbReference>
<dbReference type="CDD" id="cd00130">
    <property type="entry name" value="PAS"/>
    <property type="match status" value="2"/>
</dbReference>
<dbReference type="InterPro" id="IPR000014">
    <property type="entry name" value="PAS"/>
</dbReference>
<dbReference type="AlphaFoldDB" id="A0A3B0RKB6"/>
<dbReference type="EC" id="2.7.13.3" evidence="2"/>
<feature type="transmembrane region" description="Helical" evidence="9">
    <location>
        <begin position="6"/>
        <end position="27"/>
    </location>
</feature>
<feature type="domain" description="PAC" evidence="12">
    <location>
        <begin position="144"/>
        <end position="196"/>
    </location>
</feature>
<dbReference type="PANTHER" id="PTHR43065:SF10">
    <property type="entry name" value="PEROXIDE STRESS-ACTIVATED HISTIDINE KINASE MAK3"/>
    <property type="match status" value="1"/>
</dbReference>
<dbReference type="InterPro" id="IPR013656">
    <property type="entry name" value="PAS_4"/>
</dbReference>
<dbReference type="CDD" id="cd00082">
    <property type="entry name" value="HisKA"/>
    <property type="match status" value="1"/>
</dbReference>
<dbReference type="GO" id="GO:0005524">
    <property type="term" value="F:ATP binding"/>
    <property type="evidence" value="ECO:0007669"/>
    <property type="project" value="UniProtKB-KW"/>
</dbReference>
<feature type="domain" description="PAS" evidence="11">
    <location>
        <begin position="83"/>
        <end position="128"/>
    </location>
</feature>
<feature type="domain" description="HAMP" evidence="13">
    <location>
        <begin position="30"/>
        <end position="82"/>
    </location>
</feature>
<dbReference type="SMART" id="SM00086">
    <property type="entry name" value="PAC"/>
    <property type="match status" value="1"/>
</dbReference>
<dbReference type="InterPro" id="IPR000700">
    <property type="entry name" value="PAS-assoc_C"/>
</dbReference>
<dbReference type="SMART" id="SM00388">
    <property type="entry name" value="HisKA"/>
    <property type="match status" value="1"/>
</dbReference>
<evidence type="ECO:0000259" key="12">
    <source>
        <dbReference type="PROSITE" id="PS50113"/>
    </source>
</evidence>
<dbReference type="InterPro" id="IPR035965">
    <property type="entry name" value="PAS-like_dom_sf"/>
</dbReference>
<dbReference type="InterPro" id="IPR005467">
    <property type="entry name" value="His_kinase_dom"/>
</dbReference>
<dbReference type="InterPro" id="IPR003594">
    <property type="entry name" value="HATPase_dom"/>
</dbReference>
<evidence type="ECO:0000256" key="4">
    <source>
        <dbReference type="ARBA" id="ARBA00022679"/>
    </source>
</evidence>
<dbReference type="PROSITE" id="PS50112">
    <property type="entry name" value="PAS"/>
    <property type="match status" value="2"/>
</dbReference>
<dbReference type="Gene3D" id="1.10.287.130">
    <property type="match status" value="1"/>
</dbReference>
<evidence type="ECO:0000259" key="13">
    <source>
        <dbReference type="PROSITE" id="PS50885"/>
    </source>
</evidence>
<reference evidence="14" key="1">
    <citation type="submission" date="2018-06" db="EMBL/GenBank/DDBJ databases">
        <authorList>
            <person name="Zhirakovskaya E."/>
        </authorList>
    </citation>
    <scope>NUCLEOTIDE SEQUENCE</scope>
</reference>
<keyword evidence="9" id="KW-1133">Transmembrane helix</keyword>
<evidence type="ECO:0000256" key="3">
    <source>
        <dbReference type="ARBA" id="ARBA00022553"/>
    </source>
</evidence>
<keyword evidence="3" id="KW-0597">Phosphoprotein</keyword>
<feature type="domain" description="PAC" evidence="12">
    <location>
        <begin position="269"/>
        <end position="321"/>
    </location>
</feature>
<dbReference type="GO" id="GO:0000155">
    <property type="term" value="F:phosphorelay sensor kinase activity"/>
    <property type="evidence" value="ECO:0007669"/>
    <property type="project" value="InterPro"/>
</dbReference>
<dbReference type="PROSITE" id="PS50113">
    <property type="entry name" value="PAC"/>
    <property type="match status" value="2"/>
</dbReference>
<dbReference type="InterPro" id="IPR036097">
    <property type="entry name" value="HisK_dim/P_sf"/>
</dbReference>
<accession>A0A3B0RKB6</accession>
<proteinExistence type="predicted"/>
<dbReference type="PRINTS" id="PR00344">
    <property type="entry name" value="BCTRLSENSOR"/>
</dbReference>
<dbReference type="SUPFAM" id="SSF55785">
    <property type="entry name" value="PYP-like sensor domain (PAS domain)"/>
    <property type="match status" value="2"/>
</dbReference>
<dbReference type="GO" id="GO:0016020">
    <property type="term" value="C:membrane"/>
    <property type="evidence" value="ECO:0007669"/>
    <property type="project" value="InterPro"/>
</dbReference>
<dbReference type="Gene3D" id="3.30.450.20">
    <property type="entry name" value="PAS domain"/>
    <property type="match status" value="2"/>
</dbReference>
<evidence type="ECO:0000256" key="8">
    <source>
        <dbReference type="ARBA" id="ARBA00023012"/>
    </source>
</evidence>
<feature type="domain" description="PAS" evidence="11">
    <location>
        <begin position="197"/>
        <end position="234"/>
    </location>
</feature>
<evidence type="ECO:0000256" key="9">
    <source>
        <dbReference type="SAM" id="Phobius"/>
    </source>
</evidence>
<evidence type="ECO:0000313" key="14">
    <source>
        <dbReference type="EMBL" id="VAV83865.1"/>
    </source>
</evidence>